<accession>A0A9W4TBH3</accession>
<feature type="non-terminal residue" evidence="1">
    <location>
        <position position="1"/>
    </location>
</feature>
<comment type="caution">
    <text evidence="1">The sequence shown here is derived from an EMBL/GenBank/DDBJ whole genome shotgun (WGS) entry which is preliminary data.</text>
</comment>
<dbReference type="EMBL" id="CAMKVN010025988">
    <property type="protein sequence ID" value="CAI2200955.1"/>
    <property type="molecule type" value="Genomic_DNA"/>
</dbReference>
<name>A0A9W4TBH3_9GLOM</name>
<dbReference type="SUPFAM" id="SSF53649">
    <property type="entry name" value="Alkaline phosphatase-like"/>
    <property type="match status" value="1"/>
</dbReference>
<sequence length="123" mass="14321">NDPAAHAHDILTYYDAVELVKKYVDEHPNTVLISISDHECGGFSLARDPEYLWYPELVSRVKSSSFVLSEKLTQYWDNDREKYVRNNIIINGLGIDNATENEISWLYGNHTQLEYEYYLSNLT</sequence>
<dbReference type="InterPro" id="IPR017850">
    <property type="entry name" value="Alkaline_phosphatase_core_sf"/>
</dbReference>
<keyword evidence="2" id="KW-1185">Reference proteome</keyword>
<evidence type="ECO:0000313" key="2">
    <source>
        <dbReference type="Proteomes" id="UP001153678"/>
    </source>
</evidence>
<dbReference type="Gene3D" id="3.40.720.10">
    <property type="entry name" value="Alkaline Phosphatase, subunit A"/>
    <property type="match status" value="1"/>
</dbReference>
<gene>
    <name evidence="1" type="ORF">FWILDA_LOCUS19825</name>
</gene>
<dbReference type="Proteomes" id="UP001153678">
    <property type="component" value="Unassembled WGS sequence"/>
</dbReference>
<proteinExistence type="predicted"/>
<reference evidence="1" key="1">
    <citation type="submission" date="2022-08" db="EMBL/GenBank/DDBJ databases">
        <authorList>
            <person name="Kallberg Y."/>
            <person name="Tangrot J."/>
            <person name="Rosling A."/>
        </authorList>
    </citation>
    <scope>NUCLEOTIDE SEQUENCE</scope>
    <source>
        <strain evidence="1">Wild A</strain>
    </source>
</reference>
<evidence type="ECO:0000313" key="1">
    <source>
        <dbReference type="EMBL" id="CAI2200955.1"/>
    </source>
</evidence>
<organism evidence="1 2">
    <name type="scientific">Funneliformis geosporum</name>
    <dbReference type="NCBI Taxonomy" id="1117311"/>
    <lineage>
        <taxon>Eukaryota</taxon>
        <taxon>Fungi</taxon>
        <taxon>Fungi incertae sedis</taxon>
        <taxon>Mucoromycota</taxon>
        <taxon>Glomeromycotina</taxon>
        <taxon>Glomeromycetes</taxon>
        <taxon>Glomerales</taxon>
        <taxon>Glomeraceae</taxon>
        <taxon>Funneliformis</taxon>
    </lineage>
</organism>
<dbReference type="OrthoDB" id="7392499at2759"/>
<feature type="non-terminal residue" evidence="1">
    <location>
        <position position="123"/>
    </location>
</feature>
<dbReference type="AlphaFoldDB" id="A0A9W4TBH3"/>
<protein>
    <submittedName>
        <fullName evidence="1">1550_t:CDS:1</fullName>
    </submittedName>
</protein>